<dbReference type="Gene3D" id="3.90.780.10">
    <property type="entry name" value="5'-Nucleotidase, C-terminal domain"/>
    <property type="match status" value="1"/>
</dbReference>
<dbReference type="Pfam" id="PF02872">
    <property type="entry name" value="5_nucleotid_C"/>
    <property type="match status" value="1"/>
</dbReference>
<evidence type="ECO:0000259" key="3">
    <source>
        <dbReference type="Pfam" id="PF00149"/>
    </source>
</evidence>
<comment type="caution">
    <text evidence="5">The sequence shown here is derived from an EMBL/GenBank/DDBJ whole genome shotgun (WGS) entry which is preliminary data.</text>
</comment>
<dbReference type="InterPro" id="IPR029052">
    <property type="entry name" value="Metallo-depent_PP-like"/>
</dbReference>
<protein>
    <submittedName>
        <fullName evidence="5">5'-nucleotidase family protein in cluster with NagD-like phosphatase</fullName>
    </submittedName>
</protein>
<dbReference type="InterPro" id="IPR036907">
    <property type="entry name" value="5'-Nucleotdase_C_sf"/>
</dbReference>
<reference evidence="5" key="1">
    <citation type="journal article" date="2014" name="Genome Announc.">
        <title>Draft Genome Sequences of Three Alkaliphilic Bacillus Strains, Bacillus wakoensis JCM 9140T, Bacillus akibai JCM 9157T, and Bacillus hemicellulosilyticus JCM 9152T.</title>
        <authorList>
            <person name="Yuki M."/>
            <person name="Oshima K."/>
            <person name="Suda W."/>
            <person name="Oshida Y."/>
            <person name="Kitamura K."/>
            <person name="Iida T."/>
            <person name="Hattori M."/>
            <person name="Ohkuma M."/>
        </authorList>
    </citation>
    <scope>NUCLEOTIDE SEQUENCE [LARGE SCALE GENOMIC DNA]</scope>
    <source>
        <strain evidence="5">JCM 9152</strain>
    </source>
</reference>
<dbReference type="SUPFAM" id="SSF56300">
    <property type="entry name" value="Metallo-dependent phosphatases"/>
    <property type="match status" value="1"/>
</dbReference>
<evidence type="ECO:0000256" key="1">
    <source>
        <dbReference type="ARBA" id="ARBA00022729"/>
    </source>
</evidence>
<dbReference type="GO" id="GO:0030288">
    <property type="term" value="C:outer membrane-bounded periplasmic space"/>
    <property type="evidence" value="ECO:0007669"/>
    <property type="project" value="TreeGrafter"/>
</dbReference>
<comment type="similarity">
    <text evidence="2">Belongs to the 5'-nucleotidase family.</text>
</comment>
<dbReference type="InterPro" id="IPR006179">
    <property type="entry name" value="5_nucleotidase/apyrase"/>
</dbReference>
<dbReference type="EMBL" id="BAUU01000010">
    <property type="protein sequence ID" value="GAE30288.1"/>
    <property type="molecule type" value="Genomic_DNA"/>
</dbReference>
<dbReference type="RefSeq" id="WP_035342799.1">
    <property type="nucleotide sequence ID" value="NZ_BAUU01000010.1"/>
</dbReference>
<dbReference type="InterPro" id="IPR008334">
    <property type="entry name" value="5'-Nucleotdase_C"/>
</dbReference>
<keyword evidence="2" id="KW-0378">Hydrolase</keyword>
<dbReference type="STRING" id="1236971.JCM9152_1692"/>
<dbReference type="PIRSF" id="PIRSF036361">
    <property type="entry name" value="YunD"/>
    <property type="match status" value="1"/>
</dbReference>
<evidence type="ECO:0000313" key="6">
    <source>
        <dbReference type="Proteomes" id="UP000018895"/>
    </source>
</evidence>
<dbReference type="GO" id="GO:0000166">
    <property type="term" value="F:nucleotide binding"/>
    <property type="evidence" value="ECO:0007669"/>
    <property type="project" value="UniProtKB-KW"/>
</dbReference>
<keyword evidence="6" id="KW-1185">Reference proteome</keyword>
<accession>W4QF53</accession>
<dbReference type="OrthoDB" id="9793179at2"/>
<dbReference type="AlphaFoldDB" id="W4QF53"/>
<dbReference type="InterPro" id="IPR011240">
    <property type="entry name" value="Pesterase_YunD"/>
</dbReference>
<dbReference type="PANTHER" id="PTHR11575:SF23">
    <property type="entry name" value="5-NUCLEOTIDASE FAMILY PROTEIN"/>
    <property type="match status" value="1"/>
</dbReference>
<dbReference type="Gene3D" id="3.60.21.10">
    <property type="match status" value="1"/>
</dbReference>
<evidence type="ECO:0000259" key="4">
    <source>
        <dbReference type="Pfam" id="PF02872"/>
    </source>
</evidence>
<organism evidence="5 6">
    <name type="scientific">Halalkalibacter hemicellulosilyticusJCM 9152</name>
    <dbReference type="NCBI Taxonomy" id="1236971"/>
    <lineage>
        <taxon>Bacteria</taxon>
        <taxon>Bacillati</taxon>
        <taxon>Bacillota</taxon>
        <taxon>Bacilli</taxon>
        <taxon>Bacillales</taxon>
        <taxon>Bacillaceae</taxon>
        <taxon>Halalkalibacter</taxon>
    </lineage>
</organism>
<evidence type="ECO:0000256" key="2">
    <source>
        <dbReference type="RuleBase" id="RU362119"/>
    </source>
</evidence>
<dbReference type="SUPFAM" id="SSF55816">
    <property type="entry name" value="5'-nucleotidase (syn. UDP-sugar hydrolase), C-terminal domain"/>
    <property type="match status" value="1"/>
</dbReference>
<dbReference type="Pfam" id="PF00149">
    <property type="entry name" value="Metallophos"/>
    <property type="match status" value="1"/>
</dbReference>
<dbReference type="InterPro" id="IPR004843">
    <property type="entry name" value="Calcineurin-like_PHP"/>
</dbReference>
<keyword evidence="1" id="KW-0732">Signal</keyword>
<dbReference type="Proteomes" id="UP000018895">
    <property type="component" value="Unassembled WGS sequence"/>
</dbReference>
<sequence>MKEKQVRLFHTNDIHSGFEYWSGMIAHIKAKRDSNTLYVDIGDHADRSHPITEASLGKGNVALLNEAGVDYVTIGNNEGITFSFKQLNEMYDQAHFQVLLANLVDQDDRRPIWCKPYDVCILENGVKVGFIGVTAPFELFYGQLGWKVLPPIEAILKWLPIVQEEADVIVLLSHLGLRSDRKLAESVAGLDVIIGGHTHHVLEEGEVINETLIVQAGKHGAYLGEVNLILDVDQHTIVSKRACIHSSQNLLSTDDKSDTCLKRLAEQAQQQLLQVVTTLPNSYEVNWFEETEIVTRLCEALAKWCGQTIGMINAGVILHSLTSGDISKADILSACPHPINPCVVQLSGKALKEVIIRGESNEIQKLALKGFGFRGELLGKTIFTGLSYDCELGEVHSIEVLGEPLKDHDIYSIATLDMYTFGHLFPAISEAKEKVYFMPEVLRDVFEVALKEIGS</sequence>
<dbReference type="PRINTS" id="PR01607">
    <property type="entry name" value="APYRASEFAMLY"/>
</dbReference>
<dbReference type="GO" id="GO:0009166">
    <property type="term" value="P:nucleotide catabolic process"/>
    <property type="evidence" value="ECO:0007669"/>
    <property type="project" value="InterPro"/>
</dbReference>
<evidence type="ECO:0000313" key="5">
    <source>
        <dbReference type="EMBL" id="GAE30288.1"/>
    </source>
</evidence>
<keyword evidence="2" id="KW-0547">Nucleotide-binding</keyword>
<dbReference type="PANTHER" id="PTHR11575">
    <property type="entry name" value="5'-NUCLEOTIDASE-RELATED"/>
    <property type="match status" value="1"/>
</dbReference>
<feature type="domain" description="5'-Nucleotidase C-terminal" evidence="4">
    <location>
        <begin position="282"/>
        <end position="419"/>
    </location>
</feature>
<dbReference type="CDD" id="cd00845">
    <property type="entry name" value="MPP_UshA_N_like"/>
    <property type="match status" value="1"/>
</dbReference>
<gene>
    <name evidence="5" type="ORF">JCM9152_1692</name>
</gene>
<feature type="domain" description="Calcineurin-like phosphoesterase" evidence="3">
    <location>
        <begin position="7"/>
        <end position="200"/>
    </location>
</feature>
<name>W4QF53_9BACI</name>
<proteinExistence type="inferred from homology"/>
<dbReference type="GO" id="GO:0008768">
    <property type="term" value="F:UDP-sugar diphosphatase activity"/>
    <property type="evidence" value="ECO:0007669"/>
    <property type="project" value="TreeGrafter"/>
</dbReference>
<dbReference type="GO" id="GO:0008253">
    <property type="term" value="F:5'-nucleotidase activity"/>
    <property type="evidence" value="ECO:0007669"/>
    <property type="project" value="TreeGrafter"/>
</dbReference>